<dbReference type="Proteomes" id="UP000236291">
    <property type="component" value="Unassembled WGS sequence"/>
</dbReference>
<dbReference type="ExpressionAtlas" id="A0A2K3LD73">
    <property type="expression patterns" value="baseline"/>
</dbReference>
<dbReference type="PANTHER" id="PTHR47074">
    <property type="entry name" value="BNAC02G40300D PROTEIN"/>
    <property type="match status" value="1"/>
</dbReference>
<proteinExistence type="predicted"/>
<gene>
    <name evidence="1" type="ORF">L195_g032447</name>
</gene>
<name>A0A2K3LD73_TRIPR</name>
<evidence type="ECO:0000313" key="2">
    <source>
        <dbReference type="Proteomes" id="UP000236291"/>
    </source>
</evidence>
<accession>A0A2K3LD73</accession>
<sequence length="85" mass="9375">MKLQGGGPSNQNILQVIKWTKPATRHFECNIDASFASQYNKLGIDICIRDELGAFVLARYDQFTPVCSVHIGEAHGLLSVSYFGS</sequence>
<dbReference type="EMBL" id="ASHM01030760">
    <property type="protein sequence ID" value="PNX76498.1"/>
    <property type="molecule type" value="Genomic_DNA"/>
</dbReference>
<evidence type="ECO:0000313" key="1">
    <source>
        <dbReference type="EMBL" id="PNX76498.1"/>
    </source>
</evidence>
<reference evidence="1 2" key="2">
    <citation type="journal article" date="2017" name="Front. Plant Sci.">
        <title>Gene Classification and Mining of Molecular Markers Useful in Red Clover (Trifolium pratense) Breeding.</title>
        <authorList>
            <person name="Istvanek J."/>
            <person name="Dluhosova J."/>
            <person name="Dluhos P."/>
            <person name="Patkova L."/>
            <person name="Nedelnik J."/>
            <person name="Repkova J."/>
        </authorList>
    </citation>
    <scope>NUCLEOTIDE SEQUENCE [LARGE SCALE GENOMIC DNA]</scope>
    <source>
        <strain evidence="2">cv. Tatra</strain>
        <tissue evidence="1">Young leaves</tissue>
    </source>
</reference>
<dbReference type="AlphaFoldDB" id="A0A2K3LD73"/>
<dbReference type="InterPro" id="IPR052929">
    <property type="entry name" value="RNase_H-like_EbsB-rel"/>
</dbReference>
<dbReference type="PANTHER" id="PTHR47074:SF48">
    <property type="entry name" value="POLYNUCLEOTIDYL TRANSFERASE, RIBONUCLEASE H-LIKE SUPERFAMILY PROTEIN"/>
    <property type="match status" value="1"/>
</dbReference>
<organism evidence="1 2">
    <name type="scientific">Trifolium pratense</name>
    <name type="common">Red clover</name>
    <dbReference type="NCBI Taxonomy" id="57577"/>
    <lineage>
        <taxon>Eukaryota</taxon>
        <taxon>Viridiplantae</taxon>
        <taxon>Streptophyta</taxon>
        <taxon>Embryophyta</taxon>
        <taxon>Tracheophyta</taxon>
        <taxon>Spermatophyta</taxon>
        <taxon>Magnoliopsida</taxon>
        <taxon>eudicotyledons</taxon>
        <taxon>Gunneridae</taxon>
        <taxon>Pentapetalae</taxon>
        <taxon>rosids</taxon>
        <taxon>fabids</taxon>
        <taxon>Fabales</taxon>
        <taxon>Fabaceae</taxon>
        <taxon>Papilionoideae</taxon>
        <taxon>50 kb inversion clade</taxon>
        <taxon>NPAAA clade</taxon>
        <taxon>Hologalegina</taxon>
        <taxon>IRL clade</taxon>
        <taxon>Trifolieae</taxon>
        <taxon>Trifolium</taxon>
    </lineage>
</organism>
<comment type="caution">
    <text evidence="1">The sequence shown here is derived from an EMBL/GenBank/DDBJ whole genome shotgun (WGS) entry which is preliminary data.</text>
</comment>
<reference evidence="1 2" key="1">
    <citation type="journal article" date="2014" name="Am. J. Bot.">
        <title>Genome assembly and annotation for red clover (Trifolium pratense; Fabaceae).</title>
        <authorList>
            <person name="Istvanek J."/>
            <person name="Jaros M."/>
            <person name="Krenek A."/>
            <person name="Repkova J."/>
        </authorList>
    </citation>
    <scope>NUCLEOTIDE SEQUENCE [LARGE SCALE GENOMIC DNA]</scope>
    <source>
        <strain evidence="2">cv. Tatra</strain>
        <tissue evidence="1">Young leaves</tissue>
    </source>
</reference>
<protein>
    <submittedName>
        <fullName evidence="1">Cytochrome p450</fullName>
    </submittedName>
</protein>